<keyword evidence="4" id="KW-1133">Transmembrane helix</keyword>
<reference evidence="6" key="1">
    <citation type="submission" date="2016-04" db="EMBL/GenBank/DDBJ databases">
        <authorList>
            <person name="Chen L."/>
            <person name="Zhuang W."/>
            <person name="Wang G."/>
        </authorList>
    </citation>
    <scope>NUCLEOTIDE SEQUENCE [LARGE SCALE GENOMIC DNA]</scope>
    <source>
        <strain evidence="6">17621</strain>
    </source>
</reference>
<dbReference type="GO" id="GO:0005829">
    <property type="term" value="C:cytosol"/>
    <property type="evidence" value="ECO:0007669"/>
    <property type="project" value="TreeGrafter"/>
</dbReference>
<dbReference type="PANTHER" id="PTHR35089:SF1">
    <property type="entry name" value="CHAPERONE PROTEIN SKP"/>
    <property type="match status" value="1"/>
</dbReference>
<evidence type="ECO:0000313" key="6">
    <source>
        <dbReference type="Proteomes" id="UP000192610"/>
    </source>
</evidence>
<name>A0A1V9F7R7_9BACT</name>
<evidence type="ECO:0000256" key="3">
    <source>
        <dbReference type="SAM" id="Coils"/>
    </source>
</evidence>
<accession>A0A1V9F7R7</accession>
<proteinExistence type="inferred from homology"/>
<dbReference type="InterPro" id="IPR024930">
    <property type="entry name" value="Skp_dom_sf"/>
</dbReference>
<evidence type="ECO:0000256" key="4">
    <source>
        <dbReference type="SAM" id="Phobius"/>
    </source>
</evidence>
<keyword evidence="4" id="KW-0812">Transmembrane</keyword>
<keyword evidence="4" id="KW-0472">Membrane</keyword>
<organism evidence="5 6">
    <name type="scientific">Niastella yeongjuensis</name>
    <dbReference type="NCBI Taxonomy" id="354355"/>
    <lineage>
        <taxon>Bacteria</taxon>
        <taxon>Pseudomonadati</taxon>
        <taxon>Bacteroidota</taxon>
        <taxon>Chitinophagia</taxon>
        <taxon>Chitinophagales</taxon>
        <taxon>Chitinophagaceae</taxon>
        <taxon>Niastella</taxon>
    </lineage>
</organism>
<dbReference type="Gene3D" id="3.30.910.20">
    <property type="entry name" value="Skp domain"/>
    <property type="match status" value="1"/>
</dbReference>
<comment type="caution">
    <text evidence="5">The sequence shown here is derived from an EMBL/GenBank/DDBJ whole genome shotgun (WGS) entry which is preliminary data.</text>
</comment>
<dbReference type="SMART" id="SM00935">
    <property type="entry name" value="OmpH"/>
    <property type="match status" value="1"/>
</dbReference>
<dbReference type="Pfam" id="PF03938">
    <property type="entry name" value="OmpH"/>
    <property type="match status" value="1"/>
</dbReference>
<dbReference type="OrthoDB" id="1493259at2"/>
<dbReference type="RefSeq" id="WP_081197561.1">
    <property type="nucleotide sequence ID" value="NZ_FOCZ01000011.1"/>
</dbReference>
<feature type="coiled-coil region" evidence="3">
    <location>
        <begin position="73"/>
        <end position="144"/>
    </location>
</feature>
<evidence type="ECO:0000256" key="2">
    <source>
        <dbReference type="ARBA" id="ARBA00022729"/>
    </source>
</evidence>
<feature type="transmembrane region" description="Helical" evidence="4">
    <location>
        <begin position="6"/>
        <end position="24"/>
    </location>
</feature>
<evidence type="ECO:0000313" key="5">
    <source>
        <dbReference type="EMBL" id="OQP54256.1"/>
    </source>
</evidence>
<dbReference type="GO" id="GO:0051082">
    <property type="term" value="F:unfolded protein binding"/>
    <property type="evidence" value="ECO:0007669"/>
    <property type="project" value="InterPro"/>
</dbReference>
<keyword evidence="2" id="KW-0732">Signal</keyword>
<gene>
    <name evidence="5" type="ORF">A4H97_22455</name>
</gene>
<keyword evidence="3" id="KW-0175">Coiled coil</keyword>
<sequence>MKNISTLLSIIALALIGVLFYFQFAKGGQQKKEAVKSDNNAAPSFAVAYFDIDSLQEHYEYFKDVSGDMKKKENAMNAELNDLTNKYQRTVRKWQEKGNNITQTEMETAQREVGLQQQQIQQRKGELEQEMQKLQVDRMSELRKQVEEFLKDYNKDKKFAYILSYEPGFIIYYKDSAYNITGDLISGLNQQYKDKKK</sequence>
<dbReference type="STRING" id="354355.SAMN05660816_05218"/>
<dbReference type="EMBL" id="LVXG01000004">
    <property type="protein sequence ID" value="OQP54256.1"/>
    <property type="molecule type" value="Genomic_DNA"/>
</dbReference>
<dbReference type="InterPro" id="IPR005632">
    <property type="entry name" value="Chaperone_Skp"/>
</dbReference>
<dbReference type="PANTHER" id="PTHR35089">
    <property type="entry name" value="CHAPERONE PROTEIN SKP"/>
    <property type="match status" value="1"/>
</dbReference>
<dbReference type="Proteomes" id="UP000192610">
    <property type="component" value="Unassembled WGS sequence"/>
</dbReference>
<protein>
    <recommendedName>
        <fullName evidence="7">Molecular chaperone Skp</fullName>
    </recommendedName>
</protein>
<dbReference type="GO" id="GO:0050821">
    <property type="term" value="P:protein stabilization"/>
    <property type="evidence" value="ECO:0007669"/>
    <property type="project" value="TreeGrafter"/>
</dbReference>
<dbReference type="SUPFAM" id="SSF111384">
    <property type="entry name" value="OmpH-like"/>
    <property type="match status" value="1"/>
</dbReference>
<evidence type="ECO:0008006" key="7">
    <source>
        <dbReference type="Google" id="ProtNLM"/>
    </source>
</evidence>
<evidence type="ECO:0000256" key="1">
    <source>
        <dbReference type="ARBA" id="ARBA00009091"/>
    </source>
</evidence>
<dbReference type="AlphaFoldDB" id="A0A1V9F7R7"/>
<comment type="similarity">
    <text evidence="1">Belongs to the Skp family.</text>
</comment>
<keyword evidence="6" id="KW-1185">Reference proteome</keyword>